<dbReference type="InterPro" id="IPR032675">
    <property type="entry name" value="LRR_dom_sf"/>
</dbReference>
<dbReference type="Pfam" id="PF00560">
    <property type="entry name" value="LRR_1"/>
    <property type="match status" value="2"/>
</dbReference>
<name>A0AAE1WA02_9LAMI</name>
<gene>
    <name evidence="8" type="ORF">Sango_2288400</name>
</gene>
<comment type="subcellular location">
    <subcellularLocation>
        <location evidence="1">Membrane</location>
        <topology evidence="1">Single-pass type I membrane protein</topology>
    </subcellularLocation>
</comment>
<dbReference type="PANTHER" id="PTHR48061:SF2">
    <property type="entry name" value="RECEPTOR LIKE PROTEIN 30-LIKE"/>
    <property type="match status" value="1"/>
</dbReference>
<keyword evidence="5 7" id="KW-0472">Membrane</keyword>
<reference evidence="8" key="1">
    <citation type="submission" date="2020-06" db="EMBL/GenBank/DDBJ databases">
        <authorList>
            <person name="Li T."/>
            <person name="Hu X."/>
            <person name="Zhang T."/>
            <person name="Song X."/>
            <person name="Zhang H."/>
            <person name="Dai N."/>
            <person name="Sheng W."/>
            <person name="Hou X."/>
            <person name="Wei L."/>
        </authorList>
    </citation>
    <scope>NUCLEOTIDE SEQUENCE</scope>
    <source>
        <strain evidence="8">K16</strain>
        <tissue evidence="8">Leaf</tissue>
    </source>
</reference>
<dbReference type="SUPFAM" id="SSF52058">
    <property type="entry name" value="L domain-like"/>
    <property type="match status" value="3"/>
</dbReference>
<protein>
    <submittedName>
        <fullName evidence="8">Receptor-like protein 18</fullName>
    </submittedName>
</protein>
<keyword evidence="9" id="KW-1185">Reference proteome</keyword>
<comment type="caution">
    <text evidence="8">The sequence shown here is derived from an EMBL/GenBank/DDBJ whole genome shotgun (WGS) entry which is preliminary data.</text>
</comment>
<evidence type="ECO:0000313" key="9">
    <source>
        <dbReference type="Proteomes" id="UP001289374"/>
    </source>
</evidence>
<keyword evidence="3" id="KW-0732">Signal</keyword>
<dbReference type="InterPro" id="IPR046956">
    <property type="entry name" value="RLP23-like"/>
</dbReference>
<dbReference type="PANTHER" id="PTHR48061">
    <property type="entry name" value="LEUCINE-RICH REPEAT RECEPTOR PROTEIN KINASE EMS1-LIKE-RELATED"/>
    <property type="match status" value="1"/>
</dbReference>
<reference evidence="8" key="2">
    <citation type="journal article" date="2024" name="Plant">
        <title>Genomic evolution and insights into agronomic trait innovations of Sesamum species.</title>
        <authorList>
            <person name="Miao H."/>
            <person name="Wang L."/>
            <person name="Qu L."/>
            <person name="Liu H."/>
            <person name="Sun Y."/>
            <person name="Le M."/>
            <person name="Wang Q."/>
            <person name="Wei S."/>
            <person name="Zheng Y."/>
            <person name="Lin W."/>
            <person name="Duan Y."/>
            <person name="Cao H."/>
            <person name="Xiong S."/>
            <person name="Wang X."/>
            <person name="Wei L."/>
            <person name="Li C."/>
            <person name="Ma Q."/>
            <person name="Ju M."/>
            <person name="Zhao R."/>
            <person name="Li G."/>
            <person name="Mu C."/>
            <person name="Tian Q."/>
            <person name="Mei H."/>
            <person name="Zhang T."/>
            <person name="Gao T."/>
            <person name="Zhang H."/>
        </authorList>
    </citation>
    <scope>NUCLEOTIDE SEQUENCE</scope>
    <source>
        <strain evidence="8">K16</strain>
    </source>
</reference>
<evidence type="ECO:0000256" key="7">
    <source>
        <dbReference type="SAM" id="Phobius"/>
    </source>
</evidence>
<dbReference type="Gene3D" id="3.80.10.10">
    <property type="entry name" value="Ribonuclease Inhibitor"/>
    <property type="match status" value="3"/>
</dbReference>
<evidence type="ECO:0000256" key="4">
    <source>
        <dbReference type="ARBA" id="ARBA00022989"/>
    </source>
</evidence>
<evidence type="ECO:0000256" key="5">
    <source>
        <dbReference type="ARBA" id="ARBA00023136"/>
    </source>
</evidence>
<evidence type="ECO:0000313" key="8">
    <source>
        <dbReference type="EMBL" id="KAK4389514.1"/>
    </source>
</evidence>
<feature type="transmembrane region" description="Helical" evidence="7">
    <location>
        <begin position="656"/>
        <end position="679"/>
    </location>
</feature>
<dbReference type="InterPro" id="IPR001611">
    <property type="entry name" value="Leu-rich_rpt"/>
</dbReference>
<accession>A0AAE1WA02</accession>
<dbReference type="AlphaFoldDB" id="A0AAE1WA02"/>
<keyword evidence="6" id="KW-0325">Glycoprotein</keyword>
<evidence type="ECO:0000256" key="3">
    <source>
        <dbReference type="ARBA" id="ARBA00022729"/>
    </source>
</evidence>
<proteinExistence type="predicted"/>
<dbReference type="Pfam" id="PF13855">
    <property type="entry name" value="LRR_8"/>
    <property type="match status" value="2"/>
</dbReference>
<evidence type="ECO:0000256" key="6">
    <source>
        <dbReference type="ARBA" id="ARBA00023180"/>
    </source>
</evidence>
<evidence type="ECO:0000256" key="1">
    <source>
        <dbReference type="ARBA" id="ARBA00004479"/>
    </source>
</evidence>
<dbReference type="EMBL" id="JACGWL010000013">
    <property type="protein sequence ID" value="KAK4389514.1"/>
    <property type="molecule type" value="Genomic_DNA"/>
</dbReference>
<sequence length="688" mass="75070">MAGKGVVAAAEEQPFIDSSSSTKLVHWNQNVDCCSWDGVVCDSSGHVISLDLESEFISGGIGPFRSSVPAELSEMRSLVSLDLSSSFEEILPLRLEKPNLKVIVQNLTGLRELYLNGVNISAQTSDWCQALSSSLPDLRSLSLRRCGLSGPLHSSLSELQALSVLQLDRNNLSNHSSRLLRKFLKLDNLDLQLLLFARMLSKIDLSNCGFIGQIPSTIANLTELVYLDLSFNSFTGSIPLLHMSKKLAYIDLRRNSLTGSLSSVHFEGLSLLEFIHIAYNKLNGSIPPSLFLLPALQKLQLSNNKFSGQGEFPLPPASALYVDYSRNNFRNPIPLDIGNAIPYAMFFSLANNGLTGTIPASLCNATYLQVLDLSANNLNGSIPPGLVKDIKNLGVLNLGRNNISGDIPDTFPVNCGLKTLDLSRNNLGGKIPLSLANCKSLEVMNVGNNKIDDGFPCSLKYSSSLRVLVLRSNKFHGDIICPEVNQSWPNLQIIDVASNNFSGHLRPRCISSWRGMTIDNDAPFWRNYLSFNILDLSNFYYDTVTVTAKGREMELVKILTIFTSIDFSSNNFIGDVPSTIGDLTALYILNLLHNSPTGTIPKSFGNSTQLESLAFQGNTGLCGYPLKTSCNPNANANVDGPAADSGPDLEETEFDWQYVFIGLGYGLGAALAFASLPFCRIRFPTLQV</sequence>
<evidence type="ECO:0000256" key="2">
    <source>
        <dbReference type="ARBA" id="ARBA00022692"/>
    </source>
</evidence>
<keyword evidence="2 7" id="KW-0812">Transmembrane</keyword>
<dbReference type="GO" id="GO:0016020">
    <property type="term" value="C:membrane"/>
    <property type="evidence" value="ECO:0007669"/>
    <property type="project" value="UniProtKB-SubCell"/>
</dbReference>
<organism evidence="8 9">
    <name type="scientific">Sesamum angolense</name>
    <dbReference type="NCBI Taxonomy" id="2727404"/>
    <lineage>
        <taxon>Eukaryota</taxon>
        <taxon>Viridiplantae</taxon>
        <taxon>Streptophyta</taxon>
        <taxon>Embryophyta</taxon>
        <taxon>Tracheophyta</taxon>
        <taxon>Spermatophyta</taxon>
        <taxon>Magnoliopsida</taxon>
        <taxon>eudicotyledons</taxon>
        <taxon>Gunneridae</taxon>
        <taxon>Pentapetalae</taxon>
        <taxon>asterids</taxon>
        <taxon>lamiids</taxon>
        <taxon>Lamiales</taxon>
        <taxon>Pedaliaceae</taxon>
        <taxon>Sesamum</taxon>
    </lineage>
</organism>
<keyword evidence="4 7" id="KW-1133">Transmembrane helix</keyword>
<dbReference type="Proteomes" id="UP001289374">
    <property type="component" value="Unassembled WGS sequence"/>
</dbReference>
<keyword evidence="8" id="KW-0675">Receptor</keyword>